<comment type="caution">
    <text evidence="1">The sequence shown here is derived from an EMBL/GenBank/DDBJ whole genome shotgun (WGS) entry which is preliminary data.</text>
</comment>
<gene>
    <name evidence="1" type="ORF">FD31_GL000833</name>
</gene>
<dbReference type="AlphaFoldDB" id="A0A0R1WDA4"/>
<organism evidence="1 2">
    <name type="scientific">Companilactobacillus nantensis DSM 16982</name>
    <dbReference type="NCBI Taxonomy" id="1423774"/>
    <lineage>
        <taxon>Bacteria</taxon>
        <taxon>Bacillati</taxon>
        <taxon>Bacillota</taxon>
        <taxon>Bacilli</taxon>
        <taxon>Lactobacillales</taxon>
        <taxon>Lactobacillaceae</taxon>
        <taxon>Companilactobacillus</taxon>
    </lineage>
</organism>
<proteinExistence type="predicted"/>
<evidence type="ECO:0000313" key="1">
    <source>
        <dbReference type="EMBL" id="KRM15934.1"/>
    </source>
</evidence>
<protein>
    <submittedName>
        <fullName evidence="1">Uncharacterized protein</fullName>
    </submittedName>
</protein>
<sequence>MGSEEFAKAWVIYSKNEENTNMTEKRVLTGYSKEVQSDFKKLSEDYDFPLYEIMQNSFEHLPALKELIDVIQDEYDDEQLFQDIADYINDKAKFEEEKHIYRLANATLNGFDLYLTTNYDVQFSNNISKALELSKGELKFILTGTKFNQDQFEIVD</sequence>
<name>A0A0R1WDA4_9LACO</name>
<evidence type="ECO:0000313" key="2">
    <source>
        <dbReference type="Proteomes" id="UP000051302"/>
    </source>
</evidence>
<dbReference type="Proteomes" id="UP000051302">
    <property type="component" value="Unassembled WGS sequence"/>
</dbReference>
<reference evidence="1 2" key="1">
    <citation type="journal article" date="2015" name="Genome Announc.">
        <title>Expanding the biotechnology potential of lactobacilli through comparative genomics of 213 strains and associated genera.</title>
        <authorList>
            <person name="Sun Z."/>
            <person name="Harris H.M."/>
            <person name="McCann A."/>
            <person name="Guo C."/>
            <person name="Argimon S."/>
            <person name="Zhang W."/>
            <person name="Yang X."/>
            <person name="Jeffery I.B."/>
            <person name="Cooney J.C."/>
            <person name="Kagawa T.F."/>
            <person name="Liu W."/>
            <person name="Song Y."/>
            <person name="Salvetti E."/>
            <person name="Wrobel A."/>
            <person name="Rasinkangas P."/>
            <person name="Parkhill J."/>
            <person name="Rea M.C."/>
            <person name="O'Sullivan O."/>
            <person name="Ritari J."/>
            <person name="Douillard F.P."/>
            <person name="Paul Ross R."/>
            <person name="Yang R."/>
            <person name="Briner A.E."/>
            <person name="Felis G.E."/>
            <person name="de Vos W.M."/>
            <person name="Barrangou R."/>
            <person name="Klaenhammer T.R."/>
            <person name="Caufield P.W."/>
            <person name="Cui Y."/>
            <person name="Zhang H."/>
            <person name="O'Toole P.W."/>
        </authorList>
    </citation>
    <scope>NUCLEOTIDE SEQUENCE [LARGE SCALE GENOMIC DNA]</scope>
    <source>
        <strain evidence="1 2">DSM 16982</strain>
    </source>
</reference>
<dbReference type="EMBL" id="AZFV01000018">
    <property type="protein sequence ID" value="KRM15934.1"/>
    <property type="molecule type" value="Genomic_DNA"/>
</dbReference>
<dbReference type="PATRIC" id="fig|1423774.3.peg.866"/>
<keyword evidence="2" id="KW-1185">Reference proteome</keyword>
<dbReference type="STRING" id="1423774.FD31_GL000833"/>
<accession>A0A0R1WDA4</accession>